<proteinExistence type="predicted"/>
<comment type="caution">
    <text evidence="3">The sequence shown here is derived from an EMBL/GenBank/DDBJ whole genome shotgun (WGS) entry which is preliminary data.</text>
</comment>
<dbReference type="AlphaFoldDB" id="A0A5J4Z7U7"/>
<dbReference type="Gene3D" id="3.90.79.10">
    <property type="entry name" value="Nucleoside Triphosphate Pyrophosphohydrolase"/>
    <property type="match status" value="1"/>
</dbReference>
<evidence type="ECO:0000313" key="3">
    <source>
        <dbReference type="EMBL" id="KAA8499238.1"/>
    </source>
</evidence>
<evidence type="ECO:0000259" key="2">
    <source>
        <dbReference type="PROSITE" id="PS51462"/>
    </source>
</evidence>
<evidence type="ECO:0000313" key="4">
    <source>
        <dbReference type="Proteomes" id="UP000324585"/>
    </source>
</evidence>
<feature type="domain" description="Nudix hydrolase" evidence="2">
    <location>
        <begin position="80"/>
        <end position="237"/>
    </location>
</feature>
<dbReference type="SUPFAM" id="SSF55811">
    <property type="entry name" value="Nudix"/>
    <property type="match status" value="1"/>
</dbReference>
<dbReference type="EMBL" id="VRMN01000001">
    <property type="protein sequence ID" value="KAA8499238.1"/>
    <property type="molecule type" value="Genomic_DNA"/>
</dbReference>
<organism evidence="3 4">
    <name type="scientific">Porphyridium purpureum</name>
    <name type="common">Red alga</name>
    <name type="synonym">Porphyridium cruentum</name>
    <dbReference type="NCBI Taxonomy" id="35688"/>
    <lineage>
        <taxon>Eukaryota</taxon>
        <taxon>Rhodophyta</taxon>
        <taxon>Bangiophyceae</taxon>
        <taxon>Porphyridiales</taxon>
        <taxon>Porphyridiaceae</taxon>
        <taxon>Porphyridium</taxon>
    </lineage>
</organism>
<keyword evidence="1" id="KW-0472">Membrane</keyword>
<reference evidence="4" key="1">
    <citation type="journal article" date="2019" name="Nat. Commun.">
        <title>Expansion of phycobilisome linker gene families in mesophilic red algae.</title>
        <authorList>
            <person name="Lee J."/>
            <person name="Kim D."/>
            <person name="Bhattacharya D."/>
            <person name="Yoon H.S."/>
        </authorList>
    </citation>
    <scope>NUCLEOTIDE SEQUENCE [LARGE SCALE GENOMIC DNA]</scope>
    <source>
        <strain evidence="4">CCMP 1328</strain>
    </source>
</reference>
<protein>
    <recommendedName>
        <fullName evidence="2">Nudix hydrolase domain-containing protein</fullName>
    </recommendedName>
</protein>
<dbReference type="Proteomes" id="UP000324585">
    <property type="component" value="Unassembled WGS sequence"/>
</dbReference>
<evidence type="ECO:0000256" key="1">
    <source>
        <dbReference type="SAM" id="Phobius"/>
    </source>
</evidence>
<dbReference type="OrthoDB" id="447842at2759"/>
<dbReference type="Pfam" id="PF00293">
    <property type="entry name" value="NUDIX"/>
    <property type="match status" value="1"/>
</dbReference>
<gene>
    <name evidence="3" type="ORF">FVE85_6823</name>
</gene>
<keyword evidence="4" id="KW-1185">Reference proteome</keyword>
<dbReference type="PROSITE" id="PS51462">
    <property type="entry name" value="NUDIX"/>
    <property type="match status" value="1"/>
</dbReference>
<keyword evidence="1" id="KW-0812">Transmembrane</keyword>
<name>A0A5J4Z7U7_PORPP</name>
<dbReference type="OMA" id="YARVESH"/>
<accession>A0A5J4Z7U7</accession>
<keyword evidence="1" id="KW-1133">Transmembrane helix</keyword>
<feature type="transmembrane region" description="Helical" evidence="1">
    <location>
        <begin position="12"/>
        <end position="32"/>
    </location>
</feature>
<sequence length="249" mass="26719">MGTLAARRNGSSLWPILVGVLSGAATFVLLYVTTATTPGTAAWHSGSFGGDSWRTPNTLDVALVAQTEFARVERHTVRLPDGAVVNDWLWLDELPHVNVLVRSRDPPHDFLLFEQMKYGLDRPALAVLGGLINASAGESPREAAKRELLEELGLAVDDEDLRSLGSPRGHRVMVSRGGGLVYMFYARGAYAAAGKEALTATDVELRAGSARLRKLSSRELKRACLSGSIAESQWIATAALALLLEDPSG</sequence>
<dbReference type="InterPro" id="IPR000086">
    <property type="entry name" value="NUDIX_hydrolase_dom"/>
</dbReference>
<dbReference type="InterPro" id="IPR015797">
    <property type="entry name" value="NUDIX_hydrolase-like_dom_sf"/>
</dbReference>